<name>A0ABT8N696_9BACL</name>
<protein>
    <submittedName>
        <fullName evidence="1">Uncharacterized protein</fullName>
    </submittedName>
</protein>
<gene>
    <name evidence="1" type="ORF">QWY14_16500</name>
</gene>
<dbReference type="EMBL" id="JAUJWV010000003">
    <property type="protein sequence ID" value="MDN7243400.1"/>
    <property type="molecule type" value="Genomic_DNA"/>
</dbReference>
<dbReference type="Proteomes" id="UP001172055">
    <property type="component" value="Unassembled WGS sequence"/>
</dbReference>
<organism evidence="1 2">
    <name type="scientific">Planococcus shixiaomingii</name>
    <dbReference type="NCBI Taxonomy" id="3058393"/>
    <lineage>
        <taxon>Bacteria</taxon>
        <taxon>Bacillati</taxon>
        <taxon>Bacillota</taxon>
        <taxon>Bacilli</taxon>
        <taxon>Bacillales</taxon>
        <taxon>Caryophanaceae</taxon>
        <taxon>Planococcus</taxon>
    </lineage>
</organism>
<feature type="non-terminal residue" evidence="1">
    <location>
        <position position="1"/>
    </location>
</feature>
<dbReference type="RefSeq" id="WP_301724857.1">
    <property type="nucleotide sequence ID" value="NZ_JAUJWV010000003.1"/>
</dbReference>
<sequence length="59" mass="6800">CSNRLHGSRRNLLAAFGTHQQVLLTFCCSVFKVHVFSCLSDNFLILSHPLFNVNNEFRF</sequence>
<reference evidence="1 2" key="1">
    <citation type="submission" date="2023-06" db="EMBL/GenBank/DDBJ databases">
        <title>Novel species in genus Planococcus.</title>
        <authorList>
            <person name="Ning S."/>
        </authorList>
    </citation>
    <scope>NUCLEOTIDE SEQUENCE [LARGE SCALE GENOMIC DNA]</scope>
    <source>
        <strain evidence="1 2">N028</strain>
    </source>
</reference>
<accession>A0ABT8N696</accession>
<keyword evidence="2" id="KW-1185">Reference proteome</keyword>
<evidence type="ECO:0000313" key="2">
    <source>
        <dbReference type="Proteomes" id="UP001172055"/>
    </source>
</evidence>
<evidence type="ECO:0000313" key="1">
    <source>
        <dbReference type="EMBL" id="MDN7243400.1"/>
    </source>
</evidence>
<comment type="caution">
    <text evidence="1">The sequence shown here is derived from an EMBL/GenBank/DDBJ whole genome shotgun (WGS) entry which is preliminary data.</text>
</comment>
<proteinExistence type="predicted"/>